<dbReference type="AlphaFoldDB" id="A0A1L7X166"/>
<evidence type="ECO:0000313" key="3">
    <source>
        <dbReference type="Proteomes" id="UP000184330"/>
    </source>
</evidence>
<sequence>MTPPPAEPGYTLVWHDGFTGAKGTLPNQSSNYWTIVNAGPNTGNSEVQTYTSNTNNVSLNGSGILYITPQKDGNDHWTSARLEGKSAFSCPAGHRMILQAEIRTGTFPYNSQAGIWPAFWALGKNIHSGTPWPECGEWDILENAHGVAYTLASLHYGPHGGGELSQGGQKTTFVVEEFHTFAIKVNRSSSDWRQESLQWYVDGKNFCTVTGAQVNDPVLWGNVAHKAFFPILNVAVGSNFPNDGGQPNESTASGLGSGMQVKYVAFYKSN</sequence>
<dbReference type="InterPro" id="IPR013320">
    <property type="entry name" value="ConA-like_dom_sf"/>
</dbReference>
<dbReference type="Pfam" id="PF26113">
    <property type="entry name" value="GH16_XgeA"/>
    <property type="match status" value="1"/>
</dbReference>
<dbReference type="PROSITE" id="PS51762">
    <property type="entry name" value="GH16_2"/>
    <property type="match status" value="1"/>
</dbReference>
<dbReference type="OrthoDB" id="192832at2759"/>
<dbReference type="GO" id="GO:0005975">
    <property type="term" value="P:carbohydrate metabolic process"/>
    <property type="evidence" value="ECO:0007669"/>
    <property type="project" value="InterPro"/>
</dbReference>
<dbReference type="InterPro" id="IPR000757">
    <property type="entry name" value="Beta-glucanase-like"/>
</dbReference>
<dbReference type="SUPFAM" id="SSF49899">
    <property type="entry name" value="Concanavalin A-like lectins/glucanases"/>
    <property type="match status" value="1"/>
</dbReference>
<feature type="domain" description="GH16" evidence="1">
    <location>
        <begin position="1"/>
        <end position="270"/>
    </location>
</feature>
<dbReference type="Gene3D" id="2.60.120.200">
    <property type="match status" value="1"/>
</dbReference>
<proteinExistence type="predicted"/>
<dbReference type="PANTHER" id="PTHR10963:SF60">
    <property type="entry name" value="GRAM-NEGATIVE BACTERIA-BINDING PROTEIN 1-RELATED"/>
    <property type="match status" value="1"/>
</dbReference>
<gene>
    <name evidence="2" type="ORF">PAC_08660</name>
</gene>
<evidence type="ECO:0000313" key="2">
    <source>
        <dbReference type="EMBL" id="CZR58768.1"/>
    </source>
</evidence>
<keyword evidence="3" id="KW-1185">Reference proteome</keyword>
<dbReference type="GO" id="GO:0004553">
    <property type="term" value="F:hydrolase activity, hydrolyzing O-glycosyl compounds"/>
    <property type="evidence" value="ECO:0007669"/>
    <property type="project" value="InterPro"/>
</dbReference>
<accession>A0A1L7X166</accession>
<reference evidence="2 3" key="1">
    <citation type="submission" date="2016-03" db="EMBL/GenBank/DDBJ databases">
        <authorList>
            <person name="Ploux O."/>
        </authorList>
    </citation>
    <scope>NUCLEOTIDE SEQUENCE [LARGE SCALE GENOMIC DNA]</scope>
    <source>
        <strain evidence="2 3">UAMH 11012</strain>
    </source>
</reference>
<dbReference type="EMBL" id="FJOG01000012">
    <property type="protein sequence ID" value="CZR58768.1"/>
    <property type="molecule type" value="Genomic_DNA"/>
</dbReference>
<dbReference type="STRING" id="576137.A0A1L7X166"/>
<dbReference type="Proteomes" id="UP000184330">
    <property type="component" value="Unassembled WGS sequence"/>
</dbReference>
<protein>
    <submittedName>
        <fullName evidence="2">Related to endo-1,3-beta-glucanase</fullName>
    </submittedName>
</protein>
<name>A0A1L7X166_9HELO</name>
<organism evidence="2 3">
    <name type="scientific">Phialocephala subalpina</name>
    <dbReference type="NCBI Taxonomy" id="576137"/>
    <lineage>
        <taxon>Eukaryota</taxon>
        <taxon>Fungi</taxon>
        <taxon>Dikarya</taxon>
        <taxon>Ascomycota</taxon>
        <taxon>Pezizomycotina</taxon>
        <taxon>Leotiomycetes</taxon>
        <taxon>Helotiales</taxon>
        <taxon>Mollisiaceae</taxon>
        <taxon>Phialocephala</taxon>
        <taxon>Phialocephala fortinii species complex</taxon>
    </lineage>
</organism>
<dbReference type="PANTHER" id="PTHR10963">
    <property type="entry name" value="GLYCOSYL HYDROLASE-RELATED"/>
    <property type="match status" value="1"/>
</dbReference>
<evidence type="ECO:0000259" key="1">
    <source>
        <dbReference type="PROSITE" id="PS51762"/>
    </source>
</evidence>
<dbReference type="InterPro" id="IPR050546">
    <property type="entry name" value="Glycosyl_Hydrlase_16"/>
</dbReference>